<feature type="domain" description="Outer membrane protein beta-barrel" evidence="3">
    <location>
        <begin position="13"/>
        <end position="162"/>
    </location>
</feature>
<dbReference type="EMBL" id="ARXX01000033">
    <property type="protein sequence ID" value="MBF5056969.1"/>
    <property type="molecule type" value="Genomic_DNA"/>
</dbReference>
<accession>A0ABS0AS57</accession>
<evidence type="ECO:0000313" key="5">
    <source>
        <dbReference type="Proteomes" id="UP000662703"/>
    </source>
</evidence>
<proteinExistence type="predicted"/>
<keyword evidence="1 2" id="KW-0732">Signal</keyword>
<dbReference type="Pfam" id="PF13505">
    <property type="entry name" value="OMP_b-brl"/>
    <property type="match status" value="1"/>
</dbReference>
<evidence type="ECO:0000313" key="4">
    <source>
        <dbReference type="EMBL" id="MBF5056969.1"/>
    </source>
</evidence>
<name>A0ABS0AS57_9GAMM</name>
<comment type="caution">
    <text evidence="4">The sequence shown here is derived from an EMBL/GenBank/DDBJ whole genome shotgun (WGS) entry which is preliminary data.</text>
</comment>
<gene>
    <name evidence="4" type="ORF">Y5W_02263</name>
</gene>
<keyword evidence="5" id="KW-1185">Reference proteome</keyword>
<protein>
    <recommendedName>
        <fullName evidence="3">Outer membrane protein beta-barrel domain-containing protein</fullName>
    </recommendedName>
</protein>
<feature type="signal peptide" evidence="2">
    <location>
        <begin position="1"/>
        <end position="23"/>
    </location>
</feature>
<dbReference type="Proteomes" id="UP000662703">
    <property type="component" value="Unassembled WGS sequence"/>
</dbReference>
<evidence type="ECO:0000256" key="2">
    <source>
        <dbReference type="SAM" id="SignalP"/>
    </source>
</evidence>
<reference evidence="4 5" key="1">
    <citation type="submission" date="2012-09" db="EMBL/GenBank/DDBJ databases">
        <title>Genome Sequence of alkane-degrading Bacterium Alcanivorax sp. 521-1.</title>
        <authorList>
            <person name="Lai Q."/>
            <person name="Shao Z."/>
        </authorList>
    </citation>
    <scope>NUCLEOTIDE SEQUENCE [LARGE SCALE GENOMIC DNA]</scope>
    <source>
        <strain evidence="4 5">521-1</strain>
    </source>
</reference>
<feature type="chain" id="PRO_5045755029" description="Outer membrane protein beta-barrel domain-containing protein" evidence="2">
    <location>
        <begin position="24"/>
        <end position="198"/>
    </location>
</feature>
<evidence type="ECO:0000259" key="3">
    <source>
        <dbReference type="Pfam" id="PF13505"/>
    </source>
</evidence>
<evidence type="ECO:0000256" key="1">
    <source>
        <dbReference type="ARBA" id="ARBA00022729"/>
    </source>
</evidence>
<dbReference type="InterPro" id="IPR027385">
    <property type="entry name" value="Beta-barrel_OMP"/>
</dbReference>
<sequence>MLKKTLIASAIAAGTLASLGAHAQSTTSVRDNGFSYSYGQFGYDQWDYDNGPDVDVITGEGAFALDEHVFLRGGLSFYDGDYDSPGSDDVDGNRAYAGVGFHTPLQRNLDLVGTADVIRDDNDFDDSEWGYAVRGGLRHRTTESLELSGGALYEDIYDGNFGVYGQGLVHLTRAWDVGARVGFTDDSDNIGLFGRYNF</sequence>
<dbReference type="RefSeq" id="WP_194865321.1">
    <property type="nucleotide sequence ID" value="NZ_ARXX01000033.1"/>
</dbReference>
<organism evidence="4 5">
    <name type="scientific">Alloalcanivorax profundimaris</name>
    <dbReference type="NCBI Taxonomy" id="2735259"/>
    <lineage>
        <taxon>Bacteria</taxon>
        <taxon>Pseudomonadati</taxon>
        <taxon>Pseudomonadota</taxon>
        <taxon>Gammaproteobacteria</taxon>
        <taxon>Oceanospirillales</taxon>
        <taxon>Alcanivoracaceae</taxon>
        <taxon>Alloalcanivorax</taxon>
    </lineage>
</organism>